<dbReference type="AlphaFoldDB" id="A0A9P8PMB0"/>
<name>A0A9P8PMB0_9ASCO</name>
<reference evidence="1" key="1">
    <citation type="journal article" date="2021" name="Open Biol.">
        <title>Shared evolutionary footprints suggest mitochondrial oxidative damage underlies multiple complex I losses in fungi.</title>
        <authorList>
            <person name="Schikora-Tamarit M.A."/>
            <person name="Marcet-Houben M."/>
            <person name="Nosek J."/>
            <person name="Gabaldon T."/>
        </authorList>
    </citation>
    <scope>NUCLEOTIDE SEQUENCE</scope>
    <source>
        <strain evidence="1">NCAIM Y.01608</strain>
    </source>
</reference>
<proteinExistence type="predicted"/>
<protein>
    <submittedName>
        <fullName evidence="1">Uncharacterized protein</fullName>
    </submittedName>
</protein>
<dbReference type="Proteomes" id="UP000788993">
    <property type="component" value="Unassembled WGS sequence"/>
</dbReference>
<evidence type="ECO:0000313" key="2">
    <source>
        <dbReference type="Proteomes" id="UP000788993"/>
    </source>
</evidence>
<dbReference type="EMBL" id="JAEUBD010000526">
    <property type="protein sequence ID" value="KAH3674082.1"/>
    <property type="molecule type" value="Genomic_DNA"/>
</dbReference>
<reference evidence="1" key="2">
    <citation type="submission" date="2021-01" db="EMBL/GenBank/DDBJ databases">
        <authorList>
            <person name="Schikora-Tamarit M.A."/>
        </authorList>
    </citation>
    <scope>NUCLEOTIDE SEQUENCE</scope>
    <source>
        <strain evidence="1">NCAIM Y.01608</strain>
    </source>
</reference>
<organism evidence="1 2">
    <name type="scientific">Ogataea polymorpha</name>
    <dbReference type="NCBI Taxonomy" id="460523"/>
    <lineage>
        <taxon>Eukaryota</taxon>
        <taxon>Fungi</taxon>
        <taxon>Dikarya</taxon>
        <taxon>Ascomycota</taxon>
        <taxon>Saccharomycotina</taxon>
        <taxon>Pichiomycetes</taxon>
        <taxon>Pichiales</taxon>
        <taxon>Pichiaceae</taxon>
        <taxon>Ogataea</taxon>
    </lineage>
</organism>
<sequence>MKVCAQIMPFQKSIGLLSSYMHSQKTVAPPQAKTMLFIPPIRSESEPGATACLTISRVFHHGDDTNSHVHPDSGIGDVSETAQSLDLAKNHTQKCPNQHLNTETQRVVTTVRDEHLGQSLSGRQHDQTNVHDHLDKLQQGRWVAEPCSNGSSGQIGESPNRIVVGVQFAETVVQNVPSKSCKNTEDDV</sequence>
<keyword evidence="2" id="KW-1185">Reference proteome</keyword>
<accession>A0A9P8PMB0</accession>
<comment type="caution">
    <text evidence="1">The sequence shown here is derived from an EMBL/GenBank/DDBJ whole genome shotgun (WGS) entry which is preliminary data.</text>
</comment>
<gene>
    <name evidence="1" type="ORF">OGATHE_002062</name>
</gene>
<evidence type="ECO:0000313" key="1">
    <source>
        <dbReference type="EMBL" id="KAH3674082.1"/>
    </source>
</evidence>